<dbReference type="Gene3D" id="3.40.50.10540">
    <property type="entry name" value="Crotonobetainyl-coa:carnitine coa-transferase, domain 1"/>
    <property type="match status" value="1"/>
</dbReference>
<evidence type="ECO:0000313" key="2">
    <source>
        <dbReference type="EMBL" id="OXC72868.1"/>
    </source>
</evidence>
<dbReference type="Proteomes" id="UP000214720">
    <property type="component" value="Unassembled WGS sequence"/>
</dbReference>
<dbReference type="InterPro" id="IPR044855">
    <property type="entry name" value="CoA-Trfase_III_dom3_sf"/>
</dbReference>
<evidence type="ECO:0000313" key="3">
    <source>
        <dbReference type="Proteomes" id="UP000214720"/>
    </source>
</evidence>
<gene>
    <name evidence="2" type="ORF">BSU04_40170</name>
</gene>
<dbReference type="Pfam" id="PF02515">
    <property type="entry name" value="CoA_transf_3"/>
    <property type="match status" value="1"/>
</dbReference>
<dbReference type="eggNOG" id="COG1804">
    <property type="taxonomic scope" value="Bacteria"/>
</dbReference>
<dbReference type="SUPFAM" id="SSF89796">
    <property type="entry name" value="CoA-transferase family III (CaiB/BaiF)"/>
    <property type="match status" value="1"/>
</dbReference>
<accession>A0A226WQF8</accession>
<dbReference type="PANTHER" id="PTHR48228">
    <property type="entry name" value="SUCCINYL-COA--D-CITRAMALATE COA-TRANSFERASE"/>
    <property type="match status" value="1"/>
</dbReference>
<dbReference type="InterPro" id="IPR023606">
    <property type="entry name" value="CoA-Trfase_III_dom_1_sf"/>
</dbReference>
<comment type="caution">
    <text evidence="2">The sequence shown here is derived from an EMBL/GenBank/DDBJ whole genome shotgun (WGS) entry which is preliminary data.</text>
</comment>
<proteinExistence type="predicted"/>
<dbReference type="PANTHER" id="PTHR48228:SF5">
    <property type="entry name" value="ALPHA-METHYLACYL-COA RACEMASE"/>
    <property type="match status" value="1"/>
</dbReference>
<dbReference type="EMBL" id="MTHB01000262">
    <property type="protein sequence ID" value="OXC72868.1"/>
    <property type="molecule type" value="Genomic_DNA"/>
</dbReference>
<sequence>MNNLSARENQYEVFRHSCVAGPGWFIRWGVAMSGPLKGIRVVEMVGLGPCPFAAMMLADMGAEVIRIDRQQTGGATPYPMQGTKFDVMARGRRSLALDLKQPEGRELALHLVAQADALIEGFRPGVMERLGLGPDVCLERNPKLVYGRVTGWGQDGPLAQTAGHDLNYIAMSGMLHEIGCSNAPPVPPLNLVGDFGGGGMMLAFGVLCALLEARGSGKGQVIDAAMVEGSALLGAMIYGYKAFGAWADERGSNMLGGGAHFYNTYACADGKFVSVGAIEPQFYALLLKLCGIDDAAFDRQMDREQWPSLKTKTAAIFATKSRQAWCELMEGTDVCFAPVLDMDEAPAHVHNRTRGTFIDVDGVTQPGPAPRFSRTVPAVSSPPSSPGQDTDAILRDWNVPGELIERLREKKVV</sequence>
<organism evidence="2 3">
    <name type="scientific">Caballeronia sordidicola</name>
    <name type="common">Burkholderia sordidicola</name>
    <dbReference type="NCBI Taxonomy" id="196367"/>
    <lineage>
        <taxon>Bacteria</taxon>
        <taxon>Pseudomonadati</taxon>
        <taxon>Pseudomonadota</taxon>
        <taxon>Betaproteobacteria</taxon>
        <taxon>Burkholderiales</taxon>
        <taxon>Burkholderiaceae</taxon>
        <taxon>Caballeronia</taxon>
    </lineage>
</organism>
<dbReference type="InterPro" id="IPR050509">
    <property type="entry name" value="CoA-transferase_III"/>
</dbReference>
<dbReference type="Gene3D" id="3.30.1540.10">
    <property type="entry name" value="formyl-coa transferase, domain 3"/>
    <property type="match status" value="1"/>
</dbReference>
<dbReference type="InterPro" id="IPR003673">
    <property type="entry name" value="CoA-Trfase_fam_III"/>
</dbReference>
<dbReference type="AlphaFoldDB" id="A0A226WQF8"/>
<name>A0A226WQF8_CABSO</name>
<evidence type="ECO:0000256" key="1">
    <source>
        <dbReference type="SAM" id="MobiDB-lite"/>
    </source>
</evidence>
<feature type="region of interest" description="Disordered" evidence="1">
    <location>
        <begin position="367"/>
        <end position="392"/>
    </location>
</feature>
<protein>
    <submittedName>
        <fullName evidence="2">Alpha-methylacyl-CoA racemase</fullName>
    </submittedName>
</protein>
<dbReference type="GO" id="GO:0003824">
    <property type="term" value="F:catalytic activity"/>
    <property type="evidence" value="ECO:0007669"/>
    <property type="project" value="InterPro"/>
</dbReference>
<reference evidence="3" key="1">
    <citation type="submission" date="2017-01" db="EMBL/GenBank/DDBJ databases">
        <title>Genome Analysis of Deinococcus marmoris KOPRI26562.</title>
        <authorList>
            <person name="Kim J.H."/>
            <person name="Oh H.-M."/>
        </authorList>
    </citation>
    <scope>NUCLEOTIDE SEQUENCE [LARGE SCALE GENOMIC DNA]</scope>
    <source>
        <strain evidence="3">PAMC 26633</strain>
    </source>
</reference>